<comment type="caution">
    <text evidence="7">The sequence shown here is derived from an EMBL/GenBank/DDBJ whole genome shotgun (WGS) entry which is preliminary data.</text>
</comment>
<dbReference type="AlphaFoldDB" id="A0AAE2R9F2"/>
<evidence type="ECO:0000256" key="1">
    <source>
        <dbReference type="ARBA" id="ARBA00004141"/>
    </source>
</evidence>
<sequence>MSASVFGKAMGALIISPIADRIGRRKHVLLCLAAITIAMVLSALAQSLAQLLMARGFAGVFIGELVSSFNSMVSEYSSEKRRETVFGISGMDFLLIHRWLVLQSRR</sequence>
<keyword evidence="4 5" id="KW-0472">Membrane</keyword>
<keyword evidence="3 5" id="KW-1133">Transmembrane helix</keyword>
<accession>A0AAE2R9F2</accession>
<evidence type="ECO:0000313" key="7">
    <source>
        <dbReference type="EMBL" id="MBF2714118.1"/>
    </source>
</evidence>
<evidence type="ECO:0000313" key="8">
    <source>
        <dbReference type="Proteomes" id="UP000655037"/>
    </source>
</evidence>
<reference evidence="7" key="1">
    <citation type="submission" date="2020-11" db="EMBL/GenBank/DDBJ databases">
        <title>Agrobacterium vitis strain K377 genome.</title>
        <authorList>
            <person name="Xi H."/>
        </authorList>
    </citation>
    <scope>NUCLEOTIDE SEQUENCE</scope>
    <source>
        <strain evidence="7">K377</strain>
    </source>
</reference>
<dbReference type="PROSITE" id="PS50850">
    <property type="entry name" value="MFS"/>
    <property type="match status" value="1"/>
</dbReference>
<feature type="transmembrane region" description="Helical" evidence="5">
    <location>
        <begin position="28"/>
        <end position="46"/>
    </location>
</feature>
<dbReference type="EMBL" id="JACXXJ020000003">
    <property type="protein sequence ID" value="MBF2714118.1"/>
    <property type="molecule type" value="Genomic_DNA"/>
</dbReference>
<keyword evidence="2 5" id="KW-0812">Transmembrane</keyword>
<dbReference type="InterPro" id="IPR036259">
    <property type="entry name" value="MFS_trans_sf"/>
</dbReference>
<organism evidence="7 8">
    <name type="scientific">Agrobacterium vitis</name>
    <name type="common">Rhizobium vitis</name>
    <dbReference type="NCBI Taxonomy" id="373"/>
    <lineage>
        <taxon>Bacteria</taxon>
        <taxon>Pseudomonadati</taxon>
        <taxon>Pseudomonadota</taxon>
        <taxon>Alphaproteobacteria</taxon>
        <taxon>Hyphomicrobiales</taxon>
        <taxon>Rhizobiaceae</taxon>
        <taxon>Rhizobium/Agrobacterium group</taxon>
        <taxon>Agrobacterium</taxon>
    </lineage>
</organism>
<dbReference type="Gene3D" id="1.20.1250.20">
    <property type="entry name" value="MFS general substrate transporter like domains"/>
    <property type="match status" value="1"/>
</dbReference>
<gene>
    <name evidence="7" type="ORF">IEI95_007570</name>
</gene>
<dbReference type="GO" id="GO:0005886">
    <property type="term" value="C:plasma membrane"/>
    <property type="evidence" value="ECO:0007669"/>
    <property type="project" value="TreeGrafter"/>
</dbReference>
<name>A0AAE2R9F2_AGRVI</name>
<evidence type="ECO:0000256" key="3">
    <source>
        <dbReference type="ARBA" id="ARBA00022989"/>
    </source>
</evidence>
<protein>
    <submittedName>
        <fullName evidence="7">MFS transporter</fullName>
    </submittedName>
</protein>
<evidence type="ECO:0000256" key="5">
    <source>
        <dbReference type="SAM" id="Phobius"/>
    </source>
</evidence>
<dbReference type="SUPFAM" id="SSF103473">
    <property type="entry name" value="MFS general substrate transporter"/>
    <property type="match status" value="1"/>
</dbReference>
<dbReference type="InterPro" id="IPR011701">
    <property type="entry name" value="MFS"/>
</dbReference>
<dbReference type="Pfam" id="PF07690">
    <property type="entry name" value="MFS_1"/>
    <property type="match status" value="1"/>
</dbReference>
<dbReference type="InterPro" id="IPR020846">
    <property type="entry name" value="MFS_dom"/>
</dbReference>
<dbReference type="PANTHER" id="PTHR23508">
    <property type="entry name" value="CARBOXYLIC ACID TRANSPORTER PROTEIN HOMOLOG"/>
    <property type="match status" value="1"/>
</dbReference>
<dbReference type="Proteomes" id="UP000655037">
    <property type="component" value="Unassembled WGS sequence"/>
</dbReference>
<comment type="subcellular location">
    <subcellularLocation>
        <location evidence="1">Membrane</location>
        <topology evidence="1">Multi-pass membrane protein</topology>
    </subcellularLocation>
</comment>
<proteinExistence type="predicted"/>
<dbReference type="PANTHER" id="PTHR23508:SF10">
    <property type="entry name" value="CARBOXYLIC ACID TRANSPORTER PROTEIN HOMOLOG"/>
    <property type="match status" value="1"/>
</dbReference>
<evidence type="ECO:0000256" key="4">
    <source>
        <dbReference type="ARBA" id="ARBA00023136"/>
    </source>
</evidence>
<evidence type="ECO:0000259" key="6">
    <source>
        <dbReference type="PROSITE" id="PS50850"/>
    </source>
</evidence>
<feature type="domain" description="Major facilitator superfamily (MFS) profile" evidence="6">
    <location>
        <begin position="1"/>
        <end position="106"/>
    </location>
</feature>
<dbReference type="GO" id="GO:0046943">
    <property type="term" value="F:carboxylic acid transmembrane transporter activity"/>
    <property type="evidence" value="ECO:0007669"/>
    <property type="project" value="TreeGrafter"/>
</dbReference>
<evidence type="ECO:0000256" key="2">
    <source>
        <dbReference type="ARBA" id="ARBA00022692"/>
    </source>
</evidence>